<dbReference type="PANTHER" id="PTHR15430:SF1">
    <property type="entry name" value="GLOMULIN"/>
    <property type="match status" value="1"/>
</dbReference>
<dbReference type="RefSeq" id="XP_010870401.1">
    <property type="nucleotide sequence ID" value="XM_010872099.3"/>
</dbReference>
<dbReference type="Bgee" id="ENSELUG00000000092">
    <property type="expression patterns" value="Expressed in camera-type eye and 1 other cell type or tissue"/>
</dbReference>
<dbReference type="PANTHER" id="PTHR15430">
    <property type="entry name" value="GLOMULIN"/>
    <property type="match status" value="1"/>
</dbReference>
<dbReference type="InterPro" id="IPR013877">
    <property type="entry name" value="YAP-bd/ALF4/Glomulin"/>
</dbReference>
<dbReference type="InParanoid" id="A0A3P8XAB5"/>
<dbReference type="GO" id="GO:0055105">
    <property type="term" value="F:ubiquitin-protein transferase inhibitor activity"/>
    <property type="evidence" value="ECO:0007669"/>
    <property type="project" value="TreeGrafter"/>
</dbReference>
<name>A0A3P8XAB5_ESOLU</name>
<dbReference type="InterPro" id="IPR019516">
    <property type="entry name" value="Glomulin/ALF4"/>
</dbReference>
<protein>
    <recommendedName>
        <fullName evidence="3">Glomulin, FKBP associated protein b</fullName>
    </recommendedName>
</protein>
<evidence type="ECO:0008006" key="3">
    <source>
        <dbReference type="Google" id="ProtNLM"/>
    </source>
</evidence>
<proteinExistence type="predicted"/>
<evidence type="ECO:0000313" key="1">
    <source>
        <dbReference type="Ensembl" id="ENSELUP00000001571.2"/>
    </source>
</evidence>
<dbReference type="OMA" id="LAMYYHA"/>
<dbReference type="GeneTree" id="ENSGT00390000018446"/>
<reference evidence="2" key="1">
    <citation type="journal article" date="2014" name="PLoS ONE">
        <title>The genome and linkage map of the northern pike (Esox lucius): conserved synteny revealed between the salmonid sister group and the Neoteleostei.</title>
        <authorList>
            <person name="Rondeau E.B."/>
            <person name="Minkley D.R."/>
            <person name="Leong J.S."/>
            <person name="Messmer A.M."/>
            <person name="Jantzen J.R."/>
            <person name="von Schalburg K.R."/>
            <person name="Lemon C."/>
            <person name="Bird N.H."/>
            <person name="Koop B.F."/>
        </authorList>
    </citation>
    <scope>NUCLEOTIDE SEQUENCE</scope>
</reference>
<reference evidence="1" key="2">
    <citation type="submission" date="2020-02" db="EMBL/GenBank/DDBJ databases">
        <title>Esox lucius (northern pike) genome, fEsoLuc1, primary haplotype.</title>
        <authorList>
            <person name="Myers G."/>
            <person name="Karagic N."/>
            <person name="Meyer A."/>
            <person name="Pippel M."/>
            <person name="Reichard M."/>
            <person name="Winkler S."/>
            <person name="Tracey A."/>
            <person name="Sims Y."/>
            <person name="Howe K."/>
            <person name="Rhie A."/>
            <person name="Formenti G."/>
            <person name="Durbin R."/>
            <person name="Fedrigo O."/>
            <person name="Jarvis E.D."/>
        </authorList>
    </citation>
    <scope>NUCLEOTIDE SEQUENCE [LARGE SCALE GENOMIC DNA]</scope>
</reference>
<evidence type="ECO:0000313" key="2">
    <source>
        <dbReference type="Proteomes" id="UP000265140"/>
    </source>
</evidence>
<dbReference type="AlphaFoldDB" id="A0A3P8XAB5"/>
<dbReference type="Ensembl" id="ENSELUT00000017157.3">
    <property type="protein sequence ID" value="ENSELUP00000001571.2"/>
    <property type="gene ID" value="ENSELUG00000000092.3"/>
</dbReference>
<accession>A0A3P8XAB5</accession>
<dbReference type="Proteomes" id="UP000265140">
    <property type="component" value="Chromosome 8"/>
</dbReference>
<dbReference type="GO" id="GO:0005737">
    <property type="term" value="C:cytoplasm"/>
    <property type="evidence" value="ECO:0007669"/>
    <property type="project" value="TreeGrafter"/>
</dbReference>
<dbReference type="GeneID" id="105011777"/>
<reference evidence="1" key="3">
    <citation type="submission" date="2025-08" db="UniProtKB">
        <authorList>
            <consortium name="Ensembl"/>
        </authorList>
    </citation>
    <scope>IDENTIFICATION</scope>
</reference>
<organism evidence="1 2">
    <name type="scientific">Esox lucius</name>
    <name type="common">Northern pike</name>
    <dbReference type="NCBI Taxonomy" id="8010"/>
    <lineage>
        <taxon>Eukaryota</taxon>
        <taxon>Metazoa</taxon>
        <taxon>Chordata</taxon>
        <taxon>Craniata</taxon>
        <taxon>Vertebrata</taxon>
        <taxon>Euteleostomi</taxon>
        <taxon>Actinopterygii</taxon>
        <taxon>Neopterygii</taxon>
        <taxon>Teleostei</taxon>
        <taxon>Protacanthopterygii</taxon>
        <taxon>Esociformes</taxon>
        <taxon>Esocidae</taxon>
        <taxon>Esox</taxon>
    </lineage>
</organism>
<dbReference type="KEGG" id="els:105011777"/>
<keyword evidence="2" id="KW-1185">Reference proteome</keyword>
<dbReference type="Pfam" id="PF08568">
    <property type="entry name" value="Kinetochor_Ybp2"/>
    <property type="match status" value="1"/>
</dbReference>
<sequence length="596" mass="67856">MADQLQDVIQRWRKAVVEGGLRPEDQELFQNAGLTCIKQGDTSKLLDFIQDEKNQGIVESMGCGLLAPLVAEVLRNNSLTCHAVITHLAKTCSPTELMLILLGQVDDLHPDLIVVTIKLMAPHLQTVLLRLGEQKAPWVGLTLVALQKQVSRLPVPYTKEQEAEDTHGLCSCCSALVRFVEPFVEEVKRTCSGRDGDTASDNQLKTELLKFCMGSLREPLLQAQLDQSIDINQQSQLWHFAKVILAMLPAIHEPLPRLLFYKALKTKEESDLQTDSVKALESRACLAYLLFVQLITIENFPMVFSPVFVLQCNMEYIDILLSRKDESFLLKGLELYTTCLEKVENNSLQVELLDLKSFYRVPQHMVQILTVCPIQHLRRKAIKVFQLYIDKLGPEAKHIFFRCMMKTSRHAGVEGYIIKNIKNQIALSLKSGRESEWFVGIQVVPLLRQVLCFPRGPETDLLHSMDRVMESLNLLRYLLMRDKDWPLTSGIWPELCKIKEDYLKVLRVCLALSRAYYAGEVKTMREDRKAQAQEARDARGAPVQTMRVKEEKVSDMTPEMQYQVLQCALVTFDLMESLVVHIEEICEEKVKTGTAV</sequence>
<reference evidence="1" key="4">
    <citation type="submission" date="2025-09" db="UniProtKB">
        <authorList>
            <consortium name="Ensembl"/>
        </authorList>
    </citation>
    <scope>IDENTIFICATION</scope>
</reference>